<dbReference type="EMBL" id="OU963863">
    <property type="protein sequence ID" value="CAH0384556.1"/>
    <property type="molecule type" value="Genomic_DNA"/>
</dbReference>
<evidence type="ECO:0000256" key="3">
    <source>
        <dbReference type="ARBA" id="ARBA00023125"/>
    </source>
</evidence>
<proteinExistence type="inferred from homology"/>
<feature type="domain" description="ETS" evidence="7">
    <location>
        <begin position="150"/>
        <end position="230"/>
    </location>
</feature>
<evidence type="ECO:0000313" key="9">
    <source>
        <dbReference type="Proteomes" id="UP001152759"/>
    </source>
</evidence>
<sequence length="465" mass="51944">MMSFADVISEPESRKVGSGYPGNAVSDCSSYESPWNPPHHYFGTKFSGNSCGTEGSEHQVPEYHNLSSVVKPEPRSPESCLGPYSSSSLQISASPCPSRSSHSWSSVKKELSSARKVPGSSQNFIVPTDCAPCWEDSNSTHTGNQRRGSLQLWQFLVTLLDDPGNASFIIWTGRGLEFKLVEPEEVARRWGIQKNRPAMNYDKLSRSLRYYYEKGIMQKVAGERYVYKFVCDPEALFNMSSSCSSSNGNTCHRGLKSEALCSLKSAAYSEVMSTIYNTGSNCNYTTQLSHYLTYASGEPPHASGMFKSLNSRCFTYHQQRFNNQERFINYNNQHCLGDYAPCYNREDGYRSNQEGIKCFNYEAPDANCDGATGVNNNFDKFDRNSEGRSKEERKREAYESQDGGLCRSLSKDKSSFESLNLAAPTAESAQSLGESPERTRPAVNLESLQCDLSHHSHLESNRCEC</sequence>
<evidence type="ECO:0000256" key="6">
    <source>
        <dbReference type="SAM" id="MobiDB-lite"/>
    </source>
</evidence>
<feature type="compositionally biased region" description="Basic and acidic residues" evidence="6">
    <location>
        <begin position="379"/>
        <end position="398"/>
    </location>
</feature>
<evidence type="ECO:0000256" key="5">
    <source>
        <dbReference type="RuleBase" id="RU004019"/>
    </source>
</evidence>
<organism evidence="8 9">
    <name type="scientific">Bemisia tabaci</name>
    <name type="common">Sweetpotato whitefly</name>
    <name type="synonym">Aleurodes tabaci</name>
    <dbReference type="NCBI Taxonomy" id="7038"/>
    <lineage>
        <taxon>Eukaryota</taxon>
        <taxon>Metazoa</taxon>
        <taxon>Ecdysozoa</taxon>
        <taxon>Arthropoda</taxon>
        <taxon>Hexapoda</taxon>
        <taxon>Insecta</taxon>
        <taxon>Pterygota</taxon>
        <taxon>Neoptera</taxon>
        <taxon>Paraneoptera</taxon>
        <taxon>Hemiptera</taxon>
        <taxon>Sternorrhyncha</taxon>
        <taxon>Aleyrodoidea</taxon>
        <taxon>Aleyrodidae</taxon>
        <taxon>Aleyrodinae</taxon>
        <taxon>Bemisia</taxon>
    </lineage>
</organism>
<dbReference type="PRINTS" id="PR00454">
    <property type="entry name" value="ETSDOMAIN"/>
</dbReference>
<dbReference type="PROSITE" id="PS00345">
    <property type="entry name" value="ETS_DOMAIN_1"/>
    <property type="match status" value="1"/>
</dbReference>
<dbReference type="GO" id="GO:0043565">
    <property type="term" value="F:sequence-specific DNA binding"/>
    <property type="evidence" value="ECO:0007669"/>
    <property type="project" value="InterPro"/>
</dbReference>
<dbReference type="GO" id="GO:0005634">
    <property type="term" value="C:nucleus"/>
    <property type="evidence" value="ECO:0007669"/>
    <property type="project" value="UniProtKB-SubCell"/>
</dbReference>
<dbReference type="PANTHER" id="PTHR11849">
    <property type="entry name" value="ETS"/>
    <property type="match status" value="1"/>
</dbReference>
<dbReference type="PANTHER" id="PTHR11849:SF282">
    <property type="entry name" value="ETV5-RELATED PROTEIN ETS96B"/>
    <property type="match status" value="1"/>
</dbReference>
<keyword evidence="3 5" id="KW-0238">DNA-binding</keyword>
<reference evidence="8" key="1">
    <citation type="submission" date="2021-12" db="EMBL/GenBank/DDBJ databases">
        <authorList>
            <person name="King R."/>
        </authorList>
    </citation>
    <scope>NUCLEOTIDE SEQUENCE</scope>
</reference>
<keyword evidence="9" id="KW-1185">Reference proteome</keyword>
<dbReference type="PROSITE" id="PS00346">
    <property type="entry name" value="ETS_DOMAIN_2"/>
    <property type="match status" value="1"/>
</dbReference>
<evidence type="ECO:0000256" key="2">
    <source>
        <dbReference type="ARBA" id="ARBA00005562"/>
    </source>
</evidence>
<feature type="region of interest" description="Disordered" evidence="6">
    <location>
        <begin position="379"/>
        <end position="405"/>
    </location>
</feature>
<dbReference type="Gene3D" id="1.10.10.10">
    <property type="entry name" value="Winged helix-like DNA-binding domain superfamily/Winged helix DNA-binding domain"/>
    <property type="match status" value="1"/>
</dbReference>
<dbReference type="AlphaFoldDB" id="A0A9P0EYN4"/>
<evidence type="ECO:0000256" key="4">
    <source>
        <dbReference type="ARBA" id="ARBA00023242"/>
    </source>
</evidence>
<gene>
    <name evidence="8" type="ORF">BEMITA_LOCUS3867</name>
</gene>
<dbReference type="PROSITE" id="PS50061">
    <property type="entry name" value="ETS_DOMAIN_3"/>
    <property type="match status" value="1"/>
</dbReference>
<protein>
    <recommendedName>
        <fullName evidence="7">ETS domain-containing protein</fullName>
    </recommendedName>
</protein>
<dbReference type="SMART" id="SM00413">
    <property type="entry name" value="ETS"/>
    <property type="match status" value="1"/>
</dbReference>
<dbReference type="SUPFAM" id="SSF46785">
    <property type="entry name" value="Winged helix' DNA-binding domain"/>
    <property type="match status" value="1"/>
</dbReference>
<dbReference type="Proteomes" id="UP001152759">
    <property type="component" value="Chromosome 2"/>
</dbReference>
<evidence type="ECO:0000259" key="7">
    <source>
        <dbReference type="PROSITE" id="PS50061"/>
    </source>
</evidence>
<accession>A0A9P0EYN4</accession>
<dbReference type="GO" id="GO:0000981">
    <property type="term" value="F:DNA-binding transcription factor activity, RNA polymerase II-specific"/>
    <property type="evidence" value="ECO:0007669"/>
    <property type="project" value="TreeGrafter"/>
</dbReference>
<dbReference type="InterPro" id="IPR000418">
    <property type="entry name" value="Ets_dom"/>
</dbReference>
<comment type="similarity">
    <text evidence="2 5">Belongs to the ETS family.</text>
</comment>
<dbReference type="GO" id="GO:0030154">
    <property type="term" value="P:cell differentiation"/>
    <property type="evidence" value="ECO:0007669"/>
    <property type="project" value="TreeGrafter"/>
</dbReference>
<evidence type="ECO:0000313" key="8">
    <source>
        <dbReference type="EMBL" id="CAH0384556.1"/>
    </source>
</evidence>
<dbReference type="FunFam" id="1.10.10.10:FF:000121">
    <property type="entry name" value="ETS translocation variant 5"/>
    <property type="match status" value="1"/>
</dbReference>
<dbReference type="InterPro" id="IPR036390">
    <property type="entry name" value="WH_DNA-bd_sf"/>
</dbReference>
<evidence type="ECO:0000256" key="1">
    <source>
        <dbReference type="ARBA" id="ARBA00004123"/>
    </source>
</evidence>
<keyword evidence="4 5" id="KW-0539">Nucleus</keyword>
<feature type="region of interest" description="Disordered" evidence="6">
    <location>
        <begin position="1"/>
        <end position="20"/>
    </location>
</feature>
<dbReference type="Pfam" id="PF00178">
    <property type="entry name" value="Ets"/>
    <property type="match status" value="1"/>
</dbReference>
<dbReference type="InterPro" id="IPR036388">
    <property type="entry name" value="WH-like_DNA-bd_sf"/>
</dbReference>
<comment type="subcellular location">
    <subcellularLocation>
        <location evidence="1 5">Nucleus</location>
    </subcellularLocation>
</comment>
<name>A0A9P0EYN4_BEMTA</name>
<dbReference type="InterPro" id="IPR046328">
    <property type="entry name" value="ETS_fam"/>
</dbReference>